<dbReference type="InParanoid" id="A0A1U8BPC8"/>
<proteinExistence type="predicted"/>
<dbReference type="FunCoup" id="A0A1U8BPC8">
    <property type="interactions" value="548"/>
</dbReference>
<dbReference type="eggNOG" id="ENOG502S3N0">
    <property type="taxonomic scope" value="Eukaryota"/>
</dbReference>
<name>A0A1U8BPC8_NELNU</name>
<protein>
    <submittedName>
        <fullName evidence="6">Non-specific lipid-transfer protein 2-like</fullName>
    </submittedName>
</protein>
<evidence type="ECO:0000256" key="2">
    <source>
        <dbReference type="ARBA" id="ARBA00023121"/>
    </source>
</evidence>
<evidence type="ECO:0000256" key="3">
    <source>
        <dbReference type="SAM" id="SignalP"/>
    </source>
</evidence>
<organism evidence="5 6">
    <name type="scientific">Nelumbo nucifera</name>
    <name type="common">Sacred lotus</name>
    <dbReference type="NCBI Taxonomy" id="4432"/>
    <lineage>
        <taxon>Eukaryota</taxon>
        <taxon>Viridiplantae</taxon>
        <taxon>Streptophyta</taxon>
        <taxon>Embryophyta</taxon>
        <taxon>Tracheophyta</taxon>
        <taxon>Spermatophyta</taxon>
        <taxon>Magnoliopsida</taxon>
        <taxon>Proteales</taxon>
        <taxon>Nelumbonaceae</taxon>
        <taxon>Nelumbo</taxon>
    </lineage>
</organism>
<dbReference type="GO" id="GO:0008289">
    <property type="term" value="F:lipid binding"/>
    <property type="evidence" value="ECO:0007669"/>
    <property type="project" value="UniProtKB-KW"/>
</dbReference>
<dbReference type="InterPro" id="IPR033872">
    <property type="entry name" value="nsLTP2"/>
</dbReference>
<dbReference type="SUPFAM" id="SSF47699">
    <property type="entry name" value="Bifunctional inhibitor/lipid-transfer protein/seed storage 2S albumin"/>
    <property type="match status" value="1"/>
</dbReference>
<feature type="chain" id="PRO_5010576149" evidence="3">
    <location>
        <begin position="21"/>
        <end position="93"/>
    </location>
</feature>
<feature type="domain" description="Bifunctional inhibitor/plant lipid transfer protein/seed storage helical" evidence="4">
    <location>
        <begin position="30"/>
        <end position="93"/>
    </location>
</feature>
<dbReference type="Pfam" id="PF00234">
    <property type="entry name" value="Tryp_alpha_amyl"/>
    <property type="match status" value="1"/>
</dbReference>
<dbReference type="Proteomes" id="UP000189703">
    <property type="component" value="Unplaced"/>
</dbReference>
<dbReference type="PANTHER" id="PTHR33214:SF44">
    <property type="entry name" value="NON-SPECIFIC LIPID TRANSFER PROTEIN GPI-ANCHORED 33"/>
    <property type="match status" value="1"/>
</dbReference>
<feature type="signal peptide" evidence="3">
    <location>
        <begin position="1"/>
        <end position="20"/>
    </location>
</feature>
<evidence type="ECO:0000259" key="4">
    <source>
        <dbReference type="Pfam" id="PF00234"/>
    </source>
</evidence>
<keyword evidence="5" id="KW-1185">Reference proteome</keyword>
<dbReference type="CDD" id="cd01959">
    <property type="entry name" value="nsLTP2"/>
    <property type="match status" value="1"/>
</dbReference>
<dbReference type="InterPro" id="IPR036312">
    <property type="entry name" value="Bifun_inhib/LTP/seed_sf"/>
</dbReference>
<dbReference type="GeneID" id="104613291"/>
<accession>A0A1U8BPC8</accession>
<dbReference type="PANTHER" id="PTHR33214">
    <property type="entry name" value="BIFUNCTIONAL INHIBITOR/LIPID-TRANSFER PROTEIN/SEED STORAGE 2S ALBUMIN SUPERFAMILY PROTEIN"/>
    <property type="match status" value="1"/>
</dbReference>
<keyword evidence="1" id="KW-0813">Transport</keyword>
<gene>
    <name evidence="6" type="primary">LOC104613291</name>
</gene>
<evidence type="ECO:0000313" key="5">
    <source>
        <dbReference type="Proteomes" id="UP000189703"/>
    </source>
</evidence>
<dbReference type="RefSeq" id="XP_010279350.1">
    <property type="nucleotide sequence ID" value="XM_010281048.2"/>
</dbReference>
<dbReference type="InterPro" id="IPR016140">
    <property type="entry name" value="Bifunc_inhib/LTP/seed_store"/>
</dbReference>
<keyword evidence="2" id="KW-0446">Lipid-binding</keyword>
<sequence length="93" mass="10045">MKVSYTAVCVVLVVLLLSEAQLSVSVTCNFSQLSPCSNALVNNSPPSKLCCDKLREQRPCFCQYLRDPSLGQYVNSPNAKKVVSSCGVSIPNC</sequence>
<dbReference type="Gene3D" id="1.10.110.10">
    <property type="entry name" value="Plant lipid-transfer and hydrophobic proteins"/>
    <property type="match status" value="1"/>
</dbReference>
<reference evidence="6" key="1">
    <citation type="submission" date="2025-08" db="UniProtKB">
        <authorList>
            <consortium name="RefSeq"/>
        </authorList>
    </citation>
    <scope>IDENTIFICATION</scope>
</reference>
<evidence type="ECO:0000256" key="1">
    <source>
        <dbReference type="ARBA" id="ARBA00022448"/>
    </source>
</evidence>
<dbReference type="GO" id="GO:0006869">
    <property type="term" value="P:lipid transport"/>
    <property type="evidence" value="ECO:0007669"/>
    <property type="project" value="InterPro"/>
</dbReference>
<dbReference type="AlphaFoldDB" id="A0A1U8BPC8"/>
<dbReference type="OMA" id="AACCSKM"/>
<keyword evidence="3" id="KW-0732">Signal</keyword>
<dbReference type="OrthoDB" id="665742at2759"/>
<dbReference type="KEGG" id="nnu:104613291"/>
<evidence type="ECO:0000313" key="6">
    <source>
        <dbReference type="RefSeq" id="XP_010279350.1"/>
    </source>
</evidence>